<evidence type="ECO:0000313" key="3">
    <source>
        <dbReference type="Proteomes" id="UP000299102"/>
    </source>
</evidence>
<dbReference type="EMBL" id="BGZK01000716">
    <property type="protein sequence ID" value="GBP57426.1"/>
    <property type="molecule type" value="Genomic_DNA"/>
</dbReference>
<reference evidence="2 3" key="1">
    <citation type="journal article" date="2019" name="Commun. Biol.">
        <title>The bagworm genome reveals a unique fibroin gene that provides high tensile strength.</title>
        <authorList>
            <person name="Kono N."/>
            <person name="Nakamura H."/>
            <person name="Ohtoshi R."/>
            <person name="Tomita M."/>
            <person name="Numata K."/>
            <person name="Arakawa K."/>
        </authorList>
    </citation>
    <scope>NUCLEOTIDE SEQUENCE [LARGE SCALE GENOMIC DNA]</scope>
</reference>
<accession>A0A4C1X110</accession>
<keyword evidence="3" id="KW-1185">Reference proteome</keyword>
<proteinExistence type="predicted"/>
<name>A0A4C1X110_EUMVA</name>
<sequence>MFTRVILRGRLFYGQLALHRIAYIRDAILKCIECLTRNTIEIYLPPYIARRPIGGGAAGDGSPTLFTTPPVQHRGPSLFEHRAAPARRRSKRTSRLRVGDGARADSRAAEPTTELTERATRSMRARTLSAPSTASSVASF</sequence>
<comment type="caution">
    <text evidence="2">The sequence shown here is derived from an EMBL/GenBank/DDBJ whole genome shotgun (WGS) entry which is preliminary data.</text>
</comment>
<dbReference type="AlphaFoldDB" id="A0A4C1X110"/>
<evidence type="ECO:0000313" key="2">
    <source>
        <dbReference type="EMBL" id="GBP57426.1"/>
    </source>
</evidence>
<dbReference type="Proteomes" id="UP000299102">
    <property type="component" value="Unassembled WGS sequence"/>
</dbReference>
<evidence type="ECO:0000256" key="1">
    <source>
        <dbReference type="SAM" id="MobiDB-lite"/>
    </source>
</evidence>
<feature type="compositionally biased region" description="Basic residues" evidence="1">
    <location>
        <begin position="84"/>
        <end position="95"/>
    </location>
</feature>
<organism evidence="2 3">
    <name type="scientific">Eumeta variegata</name>
    <name type="common">Bagworm moth</name>
    <name type="synonym">Eumeta japonica</name>
    <dbReference type="NCBI Taxonomy" id="151549"/>
    <lineage>
        <taxon>Eukaryota</taxon>
        <taxon>Metazoa</taxon>
        <taxon>Ecdysozoa</taxon>
        <taxon>Arthropoda</taxon>
        <taxon>Hexapoda</taxon>
        <taxon>Insecta</taxon>
        <taxon>Pterygota</taxon>
        <taxon>Neoptera</taxon>
        <taxon>Endopterygota</taxon>
        <taxon>Lepidoptera</taxon>
        <taxon>Glossata</taxon>
        <taxon>Ditrysia</taxon>
        <taxon>Tineoidea</taxon>
        <taxon>Psychidae</taxon>
        <taxon>Oiketicinae</taxon>
        <taxon>Eumeta</taxon>
    </lineage>
</organism>
<feature type="compositionally biased region" description="Polar residues" evidence="1">
    <location>
        <begin position="129"/>
        <end position="140"/>
    </location>
</feature>
<feature type="compositionally biased region" description="Basic and acidic residues" evidence="1">
    <location>
        <begin position="97"/>
        <end position="108"/>
    </location>
</feature>
<feature type="region of interest" description="Disordered" evidence="1">
    <location>
        <begin position="59"/>
        <end position="140"/>
    </location>
</feature>
<protein>
    <submittedName>
        <fullName evidence="2">Uncharacterized protein</fullName>
    </submittedName>
</protein>
<gene>
    <name evidence="2" type="ORF">EVAR_41319_1</name>
</gene>